<reference evidence="2" key="1">
    <citation type="submission" date="2014-09" db="EMBL/GenBank/DDBJ databases">
        <authorList>
            <person name="Magalhaes I.L.F."/>
            <person name="Oliveira U."/>
            <person name="Santos F.R."/>
            <person name="Vidigal T.H.D.A."/>
            <person name="Brescovit A.D."/>
            <person name="Santos A.J."/>
        </authorList>
    </citation>
    <scope>NUCLEOTIDE SEQUENCE</scope>
    <source>
        <tissue evidence="2">Shoot tissue taken approximately 20 cm above the soil surface</tissue>
    </source>
</reference>
<keyword evidence="1" id="KW-0732">Signal</keyword>
<organism evidence="2">
    <name type="scientific">Arundo donax</name>
    <name type="common">Giant reed</name>
    <name type="synonym">Donax arundinaceus</name>
    <dbReference type="NCBI Taxonomy" id="35708"/>
    <lineage>
        <taxon>Eukaryota</taxon>
        <taxon>Viridiplantae</taxon>
        <taxon>Streptophyta</taxon>
        <taxon>Embryophyta</taxon>
        <taxon>Tracheophyta</taxon>
        <taxon>Spermatophyta</taxon>
        <taxon>Magnoliopsida</taxon>
        <taxon>Liliopsida</taxon>
        <taxon>Poales</taxon>
        <taxon>Poaceae</taxon>
        <taxon>PACMAD clade</taxon>
        <taxon>Arundinoideae</taxon>
        <taxon>Arundineae</taxon>
        <taxon>Arundo</taxon>
    </lineage>
</organism>
<evidence type="ECO:0000256" key="1">
    <source>
        <dbReference type="SAM" id="SignalP"/>
    </source>
</evidence>
<feature type="chain" id="PRO_5002060239" evidence="1">
    <location>
        <begin position="21"/>
        <end position="40"/>
    </location>
</feature>
<evidence type="ECO:0000313" key="2">
    <source>
        <dbReference type="EMBL" id="JAD48445.1"/>
    </source>
</evidence>
<protein>
    <submittedName>
        <fullName evidence="2">Uncharacterized protein</fullName>
    </submittedName>
</protein>
<dbReference type="EMBL" id="GBRH01249450">
    <property type="protein sequence ID" value="JAD48445.1"/>
    <property type="molecule type" value="Transcribed_RNA"/>
</dbReference>
<accession>A0A0A9AHK0</accession>
<feature type="signal peptide" evidence="1">
    <location>
        <begin position="1"/>
        <end position="20"/>
    </location>
</feature>
<sequence length="40" mass="4822">MHTIVVLFINILLFILDHQAGNYCFHSMHVNMYRHTHLQL</sequence>
<proteinExistence type="predicted"/>
<reference evidence="2" key="2">
    <citation type="journal article" date="2015" name="Data Brief">
        <title>Shoot transcriptome of the giant reed, Arundo donax.</title>
        <authorList>
            <person name="Barrero R.A."/>
            <person name="Guerrero F.D."/>
            <person name="Moolhuijzen P."/>
            <person name="Goolsby J.A."/>
            <person name="Tidwell J."/>
            <person name="Bellgard S.E."/>
            <person name="Bellgard M.I."/>
        </authorList>
    </citation>
    <scope>NUCLEOTIDE SEQUENCE</scope>
    <source>
        <tissue evidence="2">Shoot tissue taken approximately 20 cm above the soil surface</tissue>
    </source>
</reference>
<dbReference type="AlphaFoldDB" id="A0A0A9AHK0"/>
<name>A0A0A9AHK0_ARUDO</name>